<dbReference type="Gene3D" id="1.20.1440.40">
    <property type="entry name" value="YqcC-like"/>
    <property type="match status" value="1"/>
</dbReference>
<gene>
    <name evidence="2" type="ORF">K0625_21730</name>
</gene>
<dbReference type="RefSeq" id="WP_220111555.1">
    <property type="nucleotide sequence ID" value="NZ_JAHZST010000023.1"/>
</dbReference>
<dbReference type="PANTHER" id="PTHR39586:SF1">
    <property type="entry name" value="CYTOPLASMIC PROTEIN"/>
    <property type="match status" value="1"/>
</dbReference>
<dbReference type="Proteomes" id="UP001195963">
    <property type="component" value="Unassembled WGS sequence"/>
</dbReference>
<reference evidence="2 3" key="1">
    <citation type="submission" date="2021-07" db="EMBL/GenBank/DDBJ databases">
        <title>Shewanella sp. nov, isolated from SCS.</title>
        <authorList>
            <person name="Cao W.R."/>
        </authorList>
    </citation>
    <scope>NUCLEOTIDE SEQUENCE [LARGE SCALE GENOMIC DNA]</scope>
    <source>
        <strain evidence="2 3">NR704-98</strain>
    </source>
</reference>
<name>A0ABS7E999_9GAMM</name>
<dbReference type="PIRSF" id="PIRSF006257">
    <property type="entry name" value="UCP006257"/>
    <property type="match status" value="1"/>
</dbReference>
<dbReference type="InterPro" id="IPR007384">
    <property type="entry name" value="UCP006257"/>
</dbReference>
<evidence type="ECO:0000313" key="2">
    <source>
        <dbReference type="EMBL" id="MBW8186246.1"/>
    </source>
</evidence>
<proteinExistence type="predicted"/>
<dbReference type="InterPro" id="IPR036814">
    <property type="entry name" value="YqcC-like_sf"/>
</dbReference>
<protein>
    <submittedName>
        <fullName evidence="2">YqcC family protein</fullName>
    </submittedName>
</protein>
<organism evidence="2 3">
    <name type="scientific">Shewanella nanhaiensis</name>
    <dbReference type="NCBI Taxonomy" id="2864872"/>
    <lineage>
        <taxon>Bacteria</taxon>
        <taxon>Pseudomonadati</taxon>
        <taxon>Pseudomonadota</taxon>
        <taxon>Gammaproteobacteria</taxon>
        <taxon>Alteromonadales</taxon>
        <taxon>Shewanellaceae</taxon>
        <taxon>Shewanella</taxon>
    </lineage>
</organism>
<keyword evidence="3" id="KW-1185">Reference proteome</keyword>
<dbReference type="EMBL" id="JAHZST010000023">
    <property type="protein sequence ID" value="MBW8186246.1"/>
    <property type="molecule type" value="Genomic_DNA"/>
</dbReference>
<dbReference type="InterPro" id="IPR023376">
    <property type="entry name" value="YqcC-like_dom"/>
</dbReference>
<dbReference type="PANTHER" id="PTHR39586">
    <property type="entry name" value="CYTOPLASMIC PROTEIN-RELATED"/>
    <property type="match status" value="1"/>
</dbReference>
<dbReference type="SUPFAM" id="SSF158452">
    <property type="entry name" value="YqcC-like"/>
    <property type="match status" value="1"/>
</dbReference>
<comment type="caution">
    <text evidence="2">The sequence shown here is derived from an EMBL/GenBank/DDBJ whole genome shotgun (WGS) entry which is preliminary data.</text>
</comment>
<feature type="domain" description="YqcC-like" evidence="1">
    <location>
        <begin position="6"/>
        <end position="100"/>
    </location>
</feature>
<accession>A0ABS7E999</accession>
<evidence type="ECO:0000313" key="3">
    <source>
        <dbReference type="Proteomes" id="UP001195963"/>
    </source>
</evidence>
<dbReference type="Pfam" id="PF04287">
    <property type="entry name" value="DUF446"/>
    <property type="match status" value="1"/>
</dbReference>
<evidence type="ECO:0000259" key="1">
    <source>
        <dbReference type="Pfam" id="PF04287"/>
    </source>
</evidence>
<sequence>MLYANTTEKLRQLETELKVHGLWSSVPPSNEAMANTSPFSCDVMSFENWVQFIFIPKMEQLINAQNALPSNIAIAPMAHHVWSHQPHLHGLIKIFDELDRMLSEQ</sequence>